<dbReference type="InterPro" id="IPR010723">
    <property type="entry name" value="HemN_C"/>
</dbReference>
<dbReference type="InterPro" id="IPR058240">
    <property type="entry name" value="rSAM_sf"/>
</dbReference>
<dbReference type="PANTHER" id="PTHR13932">
    <property type="entry name" value="COPROPORPHYRINIGEN III OXIDASE"/>
    <property type="match status" value="1"/>
</dbReference>
<dbReference type="SFLD" id="SFLDS00029">
    <property type="entry name" value="Radical_SAM"/>
    <property type="match status" value="1"/>
</dbReference>
<dbReference type="CDD" id="cd01335">
    <property type="entry name" value="Radical_SAM"/>
    <property type="match status" value="1"/>
</dbReference>
<dbReference type="InterPro" id="IPR006638">
    <property type="entry name" value="Elp3/MiaA/NifB-like_rSAM"/>
</dbReference>
<keyword evidence="10" id="KW-0963">Cytoplasm</keyword>
<dbReference type="Proteomes" id="UP000233398">
    <property type="component" value="Unassembled WGS sequence"/>
</dbReference>
<evidence type="ECO:0000256" key="6">
    <source>
        <dbReference type="ARBA" id="ARBA00022723"/>
    </source>
</evidence>
<dbReference type="AlphaFoldDB" id="A0A2N0VG43"/>
<comment type="similarity">
    <text evidence="2">Belongs to the anaerobic coproporphyrinogen-III oxidase family. HemW subfamily.</text>
</comment>
<keyword evidence="9 10" id="KW-0143">Chaperone</keyword>
<evidence type="ECO:0000256" key="4">
    <source>
        <dbReference type="ARBA" id="ARBA00022617"/>
    </source>
</evidence>
<keyword evidence="8 10" id="KW-0411">Iron-sulfur</keyword>
<protein>
    <recommendedName>
        <fullName evidence="3 10">Heme chaperone HemW</fullName>
    </recommendedName>
</protein>
<dbReference type="InterPro" id="IPR004559">
    <property type="entry name" value="HemW-like"/>
</dbReference>
<evidence type="ECO:0000256" key="8">
    <source>
        <dbReference type="ARBA" id="ARBA00023014"/>
    </source>
</evidence>
<comment type="caution">
    <text evidence="12">The sequence shown here is derived from an EMBL/GenBank/DDBJ whole genome shotgun (WGS) entry which is preliminary data.</text>
</comment>
<dbReference type="Gene3D" id="3.20.20.70">
    <property type="entry name" value="Aldolase class I"/>
    <property type="match status" value="1"/>
</dbReference>
<comment type="cofactor">
    <cofactor evidence="1">
        <name>[4Fe-4S] cluster</name>
        <dbReference type="ChEBI" id="CHEBI:49883"/>
    </cofactor>
</comment>
<dbReference type="Pfam" id="PF04055">
    <property type="entry name" value="Radical_SAM"/>
    <property type="match status" value="1"/>
</dbReference>
<keyword evidence="5 10" id="KW-0949">S-adenosyl-L-methionine</keyword>
<dbReference type="PANTHER" id="PTHR13932:SF5">
    <property type="entry name" value="RADICAL S-ADENOSYL METHIONINE DOMAIN-CONTAINING PROTEIN 1, MITOCHONDRIAL"/>
    <property type="match status" value="1"/>
</dbReference>
<dbReference type="GO" id="GO:0005737">
    <property type="term" value="C:cytoplasm"/>
    <property type="evidence" value="ECO:0007669"/>
    <property type="project" value="UniProtKB-SubCell"/>
</dbReference>
<organism evidence="12 13">
    <name type="scientific">Rhodohalobacter barkolensis</name>
    <dbReference type="NCBI Taxonomy" id="2053187"/>
    <lineage>
        <taxon>Bacteria</taxon>
        <taxon>Pseudomonadati</taxon>
        <taxon>Balneolota</taxon>
        <taxon>Balneolia</taxon>
        <taxon>Balneolales</taxon>
        <taxon>Balneolaceae</taxon>
        <taxon>Rhodohalobacter</taxon>
    </lineage>
</organism>
<reference evidence="12 13" key="1">
    <citation type="submission" date="2017-11" db="EMBL/GenBank/DDBJ databases">
        <title>Rhodohalobacter 15182 sp. nov., isolated from a salt lake.</title>
        <authorList>
            <person name="Han S."/>
        </authorList>
    </citation>
    <scope>NUCLEOTIDE SEQUENCE [LARGE SCALE GENOMIC DNA]</scope>
    <source>
        <strain evidence="12 13">15182</strain>
    </source>
</reference>
<proteinExistence type="inferred from homology"/>
<dbReference type="InterPro" id="IPR034505">
    <property type="entry name" value="Coproporphyrinogen-III_oxidase"/>
</dbReference>
<feature type="domain" description="Radical SAM core" evidence="11">
    <location>
        <begin position="1"/>
        <end position="231"/>
    </location>
</feature>
<evidence type="ECO:0000256" key="1">
    <source>
        <dbReference type="ARBA" id="ARBA00001966"/>
    </source>
</evidence>
<dbReference type="InterPro" id="IPR007197">
    <property type="entry name" value="rSAM"/>
</dbReference>
<accession>A0A2N0VG43</accession>
<dbReference type="NCBIfam" id="TIGR00539">
    <property type="entry name" value="hemN_rel"/>
    <property type="match status" value="1"/>
</dbReference>
<dbReference type="EMBL" id="PISP01000003">
    <property type="protein sequence ID" value="PKD43157.1"/>
    <property type="molecule type" value="Genomic_DNA"/>
</dbReference>
<keyword evidence="4 10" id="KW-0349">Heme</keyword>
<evidence type="ECO:0000313" key="13">
    <source>
        <dbReference type="Proteomes" id="UP000233398"/>
    </source>
</evidence>
<dbReference type="GO" id="GO:0006779">
    <property type="term" value="P:porphyrin-containing compound biosynthetic process"/>
    <property type="evidence" value="ECO:0007669"/>
    <property type="project" value="InterPro"/>
</dbReference>
<dbReference type="SFLD" id="SFLDF00288">
    <property type="entry name" value="HemN-like__clustered_with_nucl"/>
    <property type="match status" value="1"/>
</dbReference>
<evidence type="ECO:0000256" key="5">
    <source>
        <dbReference type="ARBA" id="ARBA00022691"/>
    </source>
</evidence>
<evidence type="ECO:0000256" key="2">
    <source>
        <dbReference type="ARBA" id="ARBA00006100"/>
    </source>
</evidence>
<evidence type="ECO:0000256" key="10">
    <source>
        <dbReference type="RuleBase" id="RU364116"/>
    </source>
</evidence>
<keyword evidence="7 10" id="KW-0408">Iron</keyword>
<evidence type="ECO:0000256" key="7">
    <source>
        <dbReference type="ARBA" id="ARBA00023004"/>
    </source>
</evidence>
<evidence type="ECO:0000259" key="11">
    <source>
        <dbReference type="PROSITE" id="PS51918"/>
    </source>
</evidence>
<evidence type="ECO:0000256" key="9">
    <source>
        <dbReference type="ARBA" id="ARBA00023186"/>
    </source>
</evidence>
<dbReference type="Pfam" id="PF06969">
    <property type="entry name" value="HemN_C"/>
    <property type="match status" value="1"/>
</dbReference>
<dbReference type="GO" id="GO:0004109">
    <property type="term" value="F:coproporphyrinogen oxidase activity"/>
    <property type="evidence" value="ECO:0007669"/>
    <property type="project" value="InterPro"/>
</dbReference>
<sequence length="378" mass="42905">MAGLYIHIPFCKQACSYCDFYFVTRKSLIEPFTDSLIDEIQSYANTPLSDEVIETIYIGGGTPSQLSSKQLKRIFDAVDNVFQLNTTEVTMEMNPDDVTPGYLHSLLDLGVNRASMGVQSFDEEILQFMHRAHTKKEALQALENLHKAGFPTYTADLIYGNPGQTPEMLERDIDQLLQFDPPHISAYSLTVEPQTRLGKQVQLGRIKPPEDESVAEHFDLLLEKLSSAGIYQYEVSNFSKPGKEAVHNSNYWNHKNYLGLGPAAHSFWWTEDGAKRWENQPDIKHYLDRASSISDEPEELSLQTLAEERLMLGLRTKWGVGSGELINRYGYQFNESQKNWLDYQERNGMLTITDDVVRLTPNGLKLADLLIVDLLSKG</sequence>
<evidence type="ECO:0000256" key="3">
    <source>
        <dbReference type="ARBA" id="ARBA00017228"/>
    </source>
</evidence>
<comment type="subcellular location">
    <subcellularLocation>
        <location evidence="10">Cytoplasm</location>
    </subcellularLocation>
</comment>
<dbReference type="PROSITE" id="PS51918">
    <property type="entry name" value="RADICAL_SAM"/>
    <property type="match status" value="1"/>
</dbReference>
<dbReference type="RefSeq" id="WP_101073631.1">
    <property type="nucleotide sequence ID" value="NZ_PISP01000003.1"/>
</dbReference>
<dbReference type="InterPro" id="IPR013785">
    <property type="entry name" value="Aldolase_TIM"/>
</dbReference>
<dbReference type="SUPFAM" id="SSF102114">
    <property type="entry name" value="Radical SAM enzymes"/>
    <property type="match status" value="1"/>
</dbReference>
<keyword evidence="10" id="KW-0004">4Fe-4S</keyword>
<keyword evidence="6 10" id="KW-0479">Metal-binding</keyword>
<dbReference type="SFLD" id="SFLDG01082">
    <property type="entry name" value="B12-binding_domain_containing"/>
    <property type="match status" value="1"/>
</dbReference>
<evidence type="ECO:0000313" key="12">
    <source>
        <dbReference type="EMBL" id="PKD43157.1"/>
    </source>
</evidence>
<dbReference type="SFLD" id="SFLDG01065">
    <property type="entry name" value="anaerobic_coproporphyrinogen-I"/>
    <property type="match status" value="1"/>
</dbReference>
<name>A0A2N0VG43_9BACT</name>
<dbReference type="OrthoDB" id="9808022at2"/>
<dbReference type="SMART" id="SM00729">
    <property type="entry name" value="Elp3"/>
    <property type="match status" value="1"/>
</dbReference>
<dbReference type="GO" id="GO:0051539">
    <property type="term" value="F:4 iron, 4 sulfur cluster binding"/>
    <property type="evidence" value="ECO:0007669"/>
    <property type="project" value="UniProtKB-UniRule"/>
</dbReference>
<gene>
    <name evidence="12" type="ORF">CWD77_11060</name>
</gene>
<dbReference type="SFLD" id="SFLDF00562">
    <property type="entry name" value="HemN-like__clustered_with_heat"/>
    <property type="match status" value="1"/>
</dbReference>
<keyword evidence="13" id="KW-1185">Reference proteome</keyword>
<comment type="function">
    <text evidence="10">Probably acts as a heme chaperone, transferring heme to an unknown acceptor. Binds one molecule of heme per monomer, possibly covalently. Binds 1 [4Fe-4S] cluster. The cluster is coordinated with 3 cysteines and an exchangeable S-adenosyl-L-methionine.</text>
</comment>
<dbReference type="GO" id="GO:0046872">
    <property type="term" value="F:metal ion binding"/>
    <property type="evidence" value="ECO:0007669"/>
    <property type="project" value="UniProtKB-UniRule"/>
</dbReference>